<evidence type="ECO:0000313" key="2">
    <source>
        <dbReference type="EMBL" id="KAF7803521.1"/>
    </source>
</evidence>
<accession>A0A834SH89</accession>
<keyword evidence="3" id="KW-1185">Reference proteome</keyword>
<dbReference type="OrthoDB" id="1922230at2759"/>
<evidence type="ECO:0000256" key="1">
    <source>
        <dbReference type="SAM" id="MobiDB-lite"/>
    </source>
</evidence>
<feature type="compositionally biased region" description="Basic and acidic residues" evidence="1">
    <location>
        <begin position="159"/>
        <end position="173"/>
    </location>
</feature>
<feature type="compositionally biased region" description="Polar residues" evidence="1">
    <location>
        <begin position="178"/>
        <end position="188"/>
    </location>
</feature>
<feature type="compositionally biased region" description="Basic and acidic residues" evidence="1">
    <location>
        <begin position="30"/>
        <end position="45"/>
    </location>
</feature>
<protein>
    <submittedName>
        <fullName evidence="2">Serine/arginine repetitive matrix protein 1</fullName>
    </submittedName>
</protein>
<proteinExistence type="predicted"/>
<comment type="caution">
    <text evidence="2">The sequence shown here is derived from an EMBL/GenBank/DDBJ whole genome shotgun (WGS) entry which is preliminary data.</text>
</comment>
<dbReference type="AlphaFoldDB" id="A0A834SH89"/>
<feature type="compositionally biased region" description="Low complexity" evidence="1">
    <location>
        <begin position="1"/>
        <end position="16"/>
    </location>
</feature>
<name>A0A834SH89_9FABA</name>
<feature type="region of interest" description="Disordered" evidence="1">
    <location>
        <begin position="1"/>
        <end position="238"/>
    </location>
</feature>
<dbReference type="Proteomes" id="UP000634136">
    <property type="component" value="Unassembled WGS sequence"/>
</dbReference>
<evidence type="ECO:0000313" key="3">
    <source>
        <dbReference type="Proteomes" id="UP000634136"/>
    </source>
</evidence>
<dbReference type="PANTHER" id="PTHR33871">
    <property type="entry name" value="OS05G0503100 PROTEIN-RELATED"/>
    <property type="match status" value="1"/>
</dbReference>
<reference evidence="2" key="1">
    <citation type="submission" date="2020-09" db="EMBL/GenBank/DDBJ databases">
        <title>Genome-Enabled Discovery of Anthraquinone Biosynthesis in Senna tora.</title>
        <authorList>
            <person name="Kang S.-H."/>
            <person name="Pandey R.P."/>
            <person name="Lee C.-M."/>
            <person name="Sim J.-S."/>
            <person name="Jeong J.-T."/>
            <person name="Choi B.-S."/>
            <person name="Jung M."/>
            <person name="Ginzburg D."/>
            <person name="Zhao K."/>
            <person name="Won S.Y."/>
            <person name="Oh T.-J."/>
            <person name="Yu Y."/>
            <person name="Kim N.-H."/>
            <person name="Lee O.R."/>
            <person name="Lee T.-H."/>
            <person name="Bashyal P."/>
            <person name="Kim T.-S."/>
            <person name="Lee W.-H."/>
            <person name="Kawkins C."/>
            <person name="Kim C.-K."/>
            <person name="Kim J.S."/>
            <person name="Ahn B.O."/>
            <person name="Rhee S.Y."/>
            <person name="Sohng J.K."/>
        </authorList>
    </citation>
    <scope>NUCLEOTIDE SEQUENCE</scope>
    <source>
        <tissue evidence="2">Leaf</tissue>
    </source>
</reference>
<sequence length="251" mass="27588">MGCCVSTAGTPSSASSPHKHHNIPQSAKASENRAPPEEETVKEVLSETPKWNPPTPTIAKLEPQKSPRKPHFHKVSEVCSLSESMVSTTTVTDRRDEDDEARQRVSASPAKMRKNRSFSGDLGCRGDRTVQSPARRNMGSVRLVQSRDQVGHAIGNRGMRNEPHRRDAGENSGRRSRSPATRTENGPTRSIVGRSPSARRTNQSPARVRTGTPESGHRRKQHASTEGKWPSSATNESLENPLVSLECFIFL</sequence>
<gene>
    <name evidence="2" type="ORF">G2W53_042632</name>
</gene>
<dbReference type="PANTHER" id="PTHR33871:SF1">
    <property type="entry name" value="OS05G0503100 PROTEIN"/>
    <property type="match status" value="1"/>
</dbReference>
<dbReference type="EMBL" id="JAAIUW010000013">
    <property type="protein sequence ID" value="KAF7803521.1"/>
    <property type="molecule type" value="Genomic_DNA"/>
</dbReference>
<organism evidence="2 3">
    <name type="scientific">Senna tora</name>
    <dbReference type="NCBI Taxonomy" id="362788"/>
    <lineage>
        <taxon>Eukaryota</taxon>
        <taxon>Viridiplantae</taxon>
        <taxon>Streptophyta</taxon>
        <taxon>Embryophyta</taxon>
        <taxon>Tracheophyta</taxon>
        <taxon>Spermatophyta</taxon>
        <taxon>Magnoliopsida</taxon>
        <taxon>eudicotyledons</taxon>
        <taxon>Gunneridae</taxon>
        <taxon>Pentapetalae</taxon>
        <taxon>rosids</taxon>
        <taxon>fabids</taxon>
        <taxon>Fabales</taxon>
        <taxon>Fabaceae</taxon>
        <taxon>Caesalpinioideae</taxon>
        <taxon>Cassia clade</taxon>
        <taxon>Senna</taxon>
    </lineage>
</organism>